<evidence type="ECO:0000313" key="4">
    <source>
        <dbReference type="Proteomes" id="UP000634206"/>
    </source>
</evidence>
<keyword evidence="1" id="KW-0732">Signal</keyword>
<evidence type="ECO:0000256" key="1">
    <source>
        <dbReference type="SAM" id="SignalP"/>
    </source>
</evidence>
<feature type="signal peptide" evidence="1">
    <location>
        <begin position="1"/>
        <end position="21"/>
    </location>
</feature>
<dbReference type="RefSeq" id="WP_309489450.1">
    <property type="nucleotide sequence ID" value="NZ_JAENIG010000004.1"/>
</dbReference>
<comment type="caution">
    <text evidence="3">The sequence shown here is derived from an EMBL/GenBank/DDBJ whole genome shotgun (WGS) entry which is preliminary data.</text>
</comment>
<evidence type="ECO:0000313" key="3">
    <source>
        <dbReference type="EMBL" id="MBK1854839.1"/>
    </source>
</evidence>
<reference evidence="3" key="1">
    <citation type="submission" date="2021-01" db="EMBL/GenBank/DDBJ databases">
        <title>Modified the classification status of verrucomicrobia.</title>
        <authorList>
            <person name="Feng X."/>
        </authorList>
    </citation>
    <scope>NUCLEOTIDE SEQUENCE</scope>
    <source>
        <strain evidence="3">5K15</strain>
    </source>
</reference>
<dbReference type="Pfam" id="PF13529">
    <property type="entry name" value="Peptidase_C39_2"/>
    <property type="match status" value="1"/>
</dbReference>
<dbReference type="Gene3D" id="3.90.70.10">
    <property type="entry name" value="Cysteine proteinases"/>
    <property type="match status" value="1"/>
</dbReference>
<keyword evidence="4" id="KW-1185">Reference proteome</keyword>
<name>A0AAE2SBS2_9BACT</name>
<dbReference type="Proteomes" id="UP000634206">
    <property type="component" value="Unassembled WGS sequence"/>
</dbReference>
<feature type="chain" id="PRO_5042023660" evidence="1">
    <location>
        <begin position="22"/>
        <end position="433"/>
    </location>
</feature>
<dbReference type="AlphaFoldDB" id="A0AAE2SBS2"/>
<organism evidence="3 4">
    <name type="scientific">Oceaniferula flava</name>
    <dbReference type="NCBI Taxonomy" id="2800421"/>
    <lineage>
        <taxon>Bacteria</taxon>
        <taxon>Pseudomonadati</taxon>
        <taxon>Verrucomicrobiota</taxon>
        <taxon>Verrucomicrobiia</taxon>
        <taxon>Verrucomicrobiales</taxon>
        <taxon>Verrucomicrobiaceae</taxon>
        <taxon>Oceaniferula</taxon>
    </lineage>
</organism>
<accession>A0AAE2SBS2</accession>
<proteinExistence type="predicted"/>
<gene>
    <name evidence="3" type="ORF">JIN83_07695</name>
</gene>
<dbReference type="InterPro" id="IPR039564">
    <property type="entry name" value="Peptidase_C39-like"/>
</dbReference>
<protein>
    <submittedName>
        <fullName evidence="3">C39 family peptidase</fullName>
    </submittedName>
</protein>
<dbReference type="EMBL" id="JAENIG010000004">
    <property type="protein sequence ID" value="MBK1854839.1"/>
    <property type="molecule type" value="Genomic_DNA"/>
</dbReference>
<evidence type="ECO:0000259" key="2">
    <source>
        <dbReference type="Pfam" id="PF13529"/>
    </source>
</evidence>
<feature type="domain" description="Peptidase C39-like" evidence="2">
    <location>
        <begin position="220"/>
        <end position="405"/>
    </location>
</feature>
<sequence>MIKAAVFSLTLSALSLGSVLSATPARDLDILFMDAKMWDQPIAEVLNKRSHLAFRWLSKEKRDARSNVKGLQLWSLPVGETILRSQEGKLHSFEVSIYNRGDMGVMKNEDFKQLTEKWHGLIAAKTGIDGEKMNRTQKGSVVSANRWLWECPGAYIALTSSASGYGTGKRPEFLKLTLVSVKFGREMFSGRGGITKSMSRRSELKDSVEEKDNGDRVIAGVPMVDQGRKGYCAVASAERVFRYYGLQVDQHAMAQIAQSSAQGGTNPDRMVASLKRVAGRTKTRLHVLYEIDHREAESDIKDYNRVVKKTRLAPEFPMSSGYFSFQQFLSVCHPATLKAVRSKGTNYDRFKKAIHDKIDEGIPLLWALQVGVIKEKGIPQAGGGHMRLIIGYNEKTDEIIYTDSWGPGHEYKRMKTPDAFAPSMHLITIKPSS</sequence>